<protein>
    <submittedName>
        <fullName evidence="1">Uncharacterized protein</fullName>
    </submittedName>
</protein>
<proteinExistence type="predicted"/>
<name>A0A1G8C7F2_9VIBR</name>
<dbReference type="AlphaFoldDB" id="A0A1G8C7F2"/>
<keyword evidence="2" id="KW-1185">Reference proteome</keyword>
<evidence type="ECO:0000313" key="1">
    <source>
        <dbReference type="EMBL" id="SDH40800.1"/>
    </source>
</evidence>
<reference evidence="1 2" key="1">
    <citation type="submission" date="2016-10" db="EMBL/GenBank/DDBJ databases">
        <authorList>
            <person name="de Groot N.N."/>
        </authorList>
    </citation>
    <scope>NUCLEOTIDE SEQUENCE [LARGE SCALE GENOMIC DNA]</scope>
    <source>
        <strain evidence="1 2">CGMCC 1.10228</strain>
    </source>
</reference>
<gene>
    <name evidence="1" type="ORF">SAMN04488136_11569</name>
</gene>
<organism evidence="1 2">
    <name type="scientific">Vibrio xiamenensis</name>
    <dbReference type="NCBI Taxonomy" id="861298"/>
    <lineage>
        <taxon>Bacteria</taxon>
        <taxon>Pseudomonadati</taxon>
        <taxon>Pseudomonadota</taxon>
        <taxon>Gammaproteobacteria</taxon>
        <taxon>Vibrionales</taxon>
        <taxon>Vibrionaceae</taxon>
        <taxon>Vibrio</taxon>
    </lineage>
</organism>
<evidence type="ECO:0000313" key="2">
    <source>
        <dbReference type="Proteomes" id="UP000198854"/>
    </source>
</evidence>
<dbReference type="Proteomes" id="UP000198854">
    <property type="component" value="Unassembled WGS sequence"/>
</dbReference>
<accession>A0A1G8C7F2</accession>
<dbReference type="RefSeq" id="WP_093274757.1">
    <property type="nucleotide sequence ID" value="NZ_FNDD01000015.1"/>
</dbReference>
<dbReference type="OrthoDB" id="5878065at2"/>
<dbReference type="EMBL" id="FNDD01000015">
    <property type="protein sequence ID" value="SDH40800.1"/>
    <property type="molecule type" value="Genomic_DNA"/>
</dbReference>
<sequence>MTQILVGNTNSKGYGSAASLTISNGDEITLSDGSYYQEDYIDTNVYGYVNLSIENLAGWNSTETKEIAVIDGDYVGLSISDFVDVYIEGGSYQYISILQAKRATIDLADTTDNLYLYLSPYSNNDHWSNLYSITLGSGDDEVYFSLDGTSDTESTQWTEFDVDLGDGNDTFRCALYAQASSSQQRDVDGGDGFDSLILSESSSADVDFVNFEYVELDDGDTLTLDLETLENNASSSSGLIVNGKVTLADDISLDSMSITELTDEQQALVNESGYDSEDIVAVNLTIDGSTYTLLMEESDIDYSSFDFPNTHTSSGITYWMAYYGFEYFDLWSSYSYESTQWLEFSVTLGSDDDRFVYQLASAANSDIERYVDGGDGTDVIYLVDDVNGVTFTNFETVAINPNETLIIDEETLANNSDELAIIGNAELTTNVDTTYITLETSYRVYSHFHLNIAEYGPYYTTDDYTPTEITLVIGDNSYDLTVDLDYFTYTTDKIIYQLVDTYTTEELGGNMASFNYEFGEDAQNVLFAIEIDDGGEDISQLYSFELDGGEGGDDFDTLIIEEDPTYLDFYNFEYVDYQNGTLVLDQALLADNASADDGLVVNGSVEISDDINEIYVSELTEEQQALVDRADFDSDDISAVTVYIDDSSYTLLMDVDDLNYQLAA</sequence>
<dbReference type="STRING" id="861298.SAMN04488136_11569"/>